<comment type="caution">
    <text evidence="4">The sequence shown here is derived from an EMBL/GenBank/DDBJ whole genome shotgun (WGS) entry which is preliminary data.</text>
</comment>
<dbReference type="EMBL" id="NAJQ01000067">
    <property type="protein sequence ID" value="TKA80601.1"/>
    <property type="molecule type" value="Genomic_DNA"/>
</dbReference>
<dbReference type="Gene3D" id="3.90.25.10">
    <property type="entry name" value="UDP-galactose 4-epimerase, domain 1"/>
    <property type="match status" value="1"/>
</dbReference>
<dbReference type="Gene3D" id="3.40.50.720">
    <property type="entry name" value="NAD(P)-binding Rossmann-like Domain"/>
    <property type="match status" value="1"/>
</dbReference>
<dbReference type="Proteomes" id="UP000309340">
    <property type="component" value="Unassembled WGS sequence"/>
</dbReference>
<dbReference type="CDD" id="cd05259">
    <property type="entry name" value="PCBER_SDR_a"/>
    <property type="match status" value="1"/>
</dbReference>
<dbReference type="InterPro" id="IPR036291">
    <property type="entry name" value="NAD(P)-bd_dom_sf"/>
</dbReference>
<accession>A0A4U0XVC2</accession>
<evidence type="ECO:0000256" key="2">
    <source>
        <dbReference type="ARBA" id="ARBA00023002"/>
    </source>
</evidence>
<reference evidence="4 5" key="1">
    <citation type="submission" date="2017-03" db="EMBL/GenBank/DDBJ databases">
        <title>Genomes of endolithic fungi from Antarctica.</title>
        <authorList>
            <person name="Coleine C."/>
            <person name="Masonjones S."/>
            <person name="Stajich J.E."/>
        </authorList>
    </citation>
    <scope>NUCLEOTIDE SEQUENCE [LARGE SCALE GENOMIC DNA]</scope>
    <source>
        <strain evidence="4 5">CCFEE 5184</strain>
    </source>
</reference>
<evidence type="ECO:0000313" key="4">
    <source>
        <dbReference type="EMBL" id="TKA80601.1"/>
    </source>
</evidence>
<protein>
    <recommendedName>
        <fullName evidence="3">NmrA-like domain-containing protein</fullName>
    </recommendedName>
</protein>
<feature type="domain" description="NmrA-like" evidence="3">
    <location>
        <begin position="7"/>
        <end position="144"/>
    </location>
</feature>
<dbReference type="InterPro" id="IPR008030">
    <property type="entry name" value="NmrA-like"/>
</dbReference>
<proteinExistence type="predicted"/>
<keyword evidence="2" id="KW-0560">Oxidoreductase</keyword>
<evidence type="ECO:0000259" key="3">
    <source>
        <dbReference type="Pfam" id="PF05368"/>
    </source>
</evidence>
<keyword evidence="5" id="KW-1185">Reference proteome</keyword>
<keyword evidence="1" id="KW-0521">NADP</keyword>
<evidence type="ECO:0000313" key="5">
    <source>
        <dbReference type="Proteomes" id="UP000309340"/>
    </source>
</evidence>
<dbReference type="Pfam" id="PF05368">
    <property type="entry name" value="NmrA"/>
    <property type="match status" value="1"/>
</dbReference>
<dbReference type="AlphaFoldDB" id="A0A4U0XVC2"/>
<sequence length="322" mass="35174">MSSNYISKVAIVGAGGRSGGPMAEELLKTGKHTVTAITRHDSTSPLPEGVQVAKVNYDDEATLVEALKGHDALVITMGAQAPRDSQSKLIRAAAEAGVPWVLPNEWSPDTTNKDLCKDVFIFGKAAATREEIKKLGKSSYLSVVTGFWYEWSLGISNAYGFDFADKTVTLFDEGETKMNTSTWPQVGRAVAALLSLPIQADGGKKEACLDHYRDRTVFVSSFCVSQRDMLASVLRVTGDKESDWTIKKESAVERFEAAKEGMQKGDRMAFARWMYTRVFYPDGSGEYGKTKGLANGVLNLPEEDVDEATKAAMERAKNNPYA</sequence>
<dbReference type="GO" id="GO:0016491">
    <property type="term" value="F:oxidoreductase activity"/>
    <property type="evidence" value="ECO:0007669"/>
    <property type="project" value="UniProtKB-KW"/>
</dbReference>
<gene>
    <name evidence="4" type="ORF">B0A55_02915</name>
</gene>
<dbReference type="SUPFAM" id="SSF51735">
    <property type="entry name" value="NAD(P)-binding Rossmann-fold domains"/>
    <property type="match status" value="1"/>
</dbReference>
<dbReference type="PANTHER" id="PTHR47706">
    <property type="entry name" value="NMRA-LIKE FAMILY PROTEIN"/>
    <property type="match status" value="1"/>
</dbReference>
<dbReference type="OrthoDB" id="419598at2759"/>
<dbReference type="InterPro" id="IPR045312">
    <property type="entry name" value="PCBER-like"/>
</dbReference>
<dbReference type="InterPro" id="IPR051609">
    <property type="entry name" value="NmrA/Isoflavone_reductase-like"/>
</dbReference>
<dbReference type="PANTHER" id="PTHR47706:SF7">
    <property type="entry name" value="CIPA-LIKE, PUTATIVE (AFU_ORTHOLOGUE AFUA_1G01630)-RELATED"/>
    <property type="match status" value="1"/>
</dbReference>
<dbReference type="STRING" id="329884.A0A4U0XVC2"/>
<name>A0A4U0XVC2_9PEZI</name>
<evidence type="ECO:0000256" key="1">
    <source>
        <dbReference type="ARBA" id="ARBA00022857"/>
    </source>
</evidence>
<organism evidence="4 5">
    <name type="scientific">Friedmanniomyces simplex</name>
    <dbReference type="NCBI Taxonomy" id="329884"/>
    <lineage>
        <taxon>Eukaryota</taxon>
        <taxon>Fungi</taxon>
        <taxon>Dikarya</taxon>
        <taxon>Ascomycota</taxon>
        <taxon>Pezizomycotina</taxon>
        <taxon>Dothideomycetes</taxon>
        <taxon>Dothideomycetidae</taxon>
        <taxon>Mycosphaerellales</taxon>
        <taxon>Teratosphaeriaceae</taxon>
        <taxon>Friedmanniomyces</taxon>
    </lineage>
</organism>